<evidence type="ECO:0000313" key="1">
    <source>
        <dbReference type="EMBL" id="MCY9549812.1"/>
    </source>
</evidence>
<proteinExistence type="predicted"/>
<name>A0ABT4EVV4_9BACI</name>
<keyword evidence="2" id="KW-1185">Reference proteome</keyword>
<evidence type="ECO:0000313" key="2">
    <source>
        <dbReference type="Proteomes" id="UP001527052"/>
    </source>
</evidence>
<dbReference type="RefSeq" id="WP_268639709.1">
    <property type="nucleotide sequence ID" value="NZ_JAMDLZ010000056.1"/>
</dbReference>
<comment type="caution">
    <text evidence="1">The sequence shown here is derived from an EMBL/GenBank/DDBJ whole genome shotgun (WGS) entry which is preliminary data.</text>
</comment>
<reference evidence="1 2" key="1">
    <citation type="submission" date="2022-05" db="EMBL/GenBank/DDBJ databases">
        <title>Genome Sequencing of Bee-Associated Microbes.</title>
        <authorList>
            <person name="Dunlap C."/>
        </authorList>
    </citation>
    <scope>NUCLEOTIDE SEQUENCE [LARGE SCALE GENOMIC DNA]</scope>
    <source>
        <strain evidence="1 2">NRRL BD-083</strain>
    </source>
</reference>
<evidence type="ECO:0008006" key="3">
    <source>
        <dbReference type="Google" id="ProtNLM"/>
    </source>
</evidence>
<dbReference type="Proteomes" id="UP001527052">
    <property type="component" value="Unassembled WGS sequence"/>
</dbReference>
<dbReference type="EMBL" id="JAMDLZ010000056">
    <property type="protein sequence ID" value="MCY9549812.1"/>
    <property type="molecule type" value="Genomic_DNA"/>
</dbReference>
<sequence>MTKLEPERNIQLDLFDDRKDKRQILGHTMDAIRAKFGLTSRAVSFTDAGTALKRENLVGGHLA</sequence>
<organism evidence="1 2">
    <name type="scientific">Lysinibacillus xylanilyticus</name>
    <dbReference type="NCBI Taxonomy" id="582475"/>
    <lineage>
        <taxon>Bacteria</taxon>
        <taxon>Bacillati</taxon>
        <taxon>Bacillota</taxon>
        <taxon>Bacilli</taxon>
        <taxon>Bacillales</taxon>
        <taxon>Bacillaceae</taxon>
        <taxon>Lysinibacillus</taxon>
    </lineage>
</organism>
<protein>
    <recommendedName>
        <fullName evidence="3">DNA polymerase IV</fullName>
    </recommendedName>
</protein>
<accession>A0ABT4EVV4</accession>
<gene>
    <name evidence="1" type="ORF">M5W82_23335</name>
</gene>